<dbReference type="GO" id="GO:0016020">
    <property type="term" value="C:membrane"/>
    <property type="evidence" value="ECO:0007669"/>
    <property type="project" value="UniProtKB-SubCell"/>
</dbReference>
<reference evidence="7 8" key="1">
    <citation type="submission" date="2015-05" db="EMBL/GenBank/DDBJ databases">
        <title>Whole genome sequence and identification of bacterial endophytes from Costus igneus.</title>
        <authorList>
            <person name="Lee Y.P."/>
            <person name="Gan H.M."/>
            <person name="Eng W."/>
            <person name="Wheatley M.S."/>
            <person name="Caraballo A."/>
            <person name="Polter S."/>
            <person name="Savka M.A."/>
            <person name="Hudson A.O."/>
        </authorList>
    </citation>
    <scope>NUCLEOTIDE SEQUENCE [LARGE SCALE GENOMIC DNA]</scope>
    <source>
        <strain evidence="7 8">RIT379</strain>
    </source>
</reference>
<comment type="caution">
    <text evidence="7">The sequence shown here is derived from an EMBL/GenBank/DDBJ whole genome shotgun (WGS) entry which is preliminary data.</text>
</comment>
<evidence type="ECO:0000313" key="7">
    <source>
        <dbReference type="EMBL" id="KLV27275.1"/>
    </source>
</evidence>
<evidence type="ECO:0008006" key="9">
    <source>
        <dbReference type="Google" id="ProtNLM"/>
    </source>
</evidence>
<keyword evidence="8" id="KW-1185">Reference proteome</keyword>
<comment type="similarity">
    <text evidence="2">Belongs to the TMEM19 family.</text>
</comment>
<feature type="transmembrane region" description="Helical" evidence="6">
    <location>
        <begin position="174"/>
        <end position="196"/>
    </location>
</feature>
<feature type="transmembrane region" description="Helical" evidence="6">
    <location>
        <begin position="108"/>
        <end position="125"/>
    </location>
</feature>
<organism evidence="7 8">
    <name type="scientific">Niallia circulans</name>
    <name type="common">Bacillus circulans</name>
    <dbReference type="NCBI Taxonomy" id="1397"/>
    <lineage>
        <taxon>Bacteria</taxon>
        <taxon>Bacillati</taxon>
        <taxon>Bacillota</taxon>
        <taxon>Bacilli</taxon>
        <taxon>Bacillales</taxon>
        <taxon>Bacillaceae</taxon>
        <taxon>Niallia</taxon>
    </lineage>
</organism>
<evidence type="ECO:0000313" key="8">
    <source>
        <dbReference type="Proteomes" id="UP000036045"/>
    </source>
</evidence>
<dbReference type="PANTHER" id="PTHR13353">
    <property type="entry name" value="TRANSMEMBRANE PROTEIN 19"/>
    <property type="match status" value="1"/>
</dbReference>
<evidence type="ECO:0000256" key="3">
    <source>
        <dbReference type="ARBA" id="ARBA00022692"/>
    </source>
</evidence>
<dbReference type="RefSeq" id="WP_047941257.1">
    <property type="nucleotide sequence ID" value="NZ_JBANBP010000182.1"/>
</dbReference>
<evidence type="ECO:0000256" key="1">
    <source>
        <dbReference type="ARBA" id="ARBA00004141"/>
    </source>
</evidence>
<proteinExistence type="inferred from homology"/>
<evidence type="ECO:0000256" key="4">
    <source>
        <dbReference type="ARBA" id="ARBA00022989"/>
    </source>
</evidence>
<feature type="transmembrane region" description="Helical" evidence="6">
    <location>
        <begin position="240"/>
        <end position="257"/>
    </location>
</feature>
<sequence>MSSMMYAVVILFVSYLAYKRRSLTMSGAIAAFFVGSGIALGFGSKGLVVLGVFFVSSSMLSKYKSKTKQAMEDKTKKGSQRDAWQVMANGGFAAIVGIIYYFAKESVWISVFAILLAAANSDTWASEIGSLSKKKPISVRTFKQAATGTSGAVSVLGTIAAFAGSLLIALTANFLFALEFGSFFVILVFGFLGNIVDTLLGAFVQVEYICPVCGRIVESKVECHTNLVKIKGFALFNNDMVNVLSGFLAALIYILFFL</sequence>
<evidence type="ECO:0000256" key="6">
    <source>
        <dbReference type="SAM" id="Phobius"/>
    </source>
</evidence>
<keyword evidence="3 6" id="KW-0812">Transmembrane</keyword>
<dbReference type="Proteomes" id="UP000036045">
    <property type="component" value="Unassembled WGS sequence"/>
</dbReference>
<evidence type="ECO:0000256" key="5">
    <source>
        <dbReference type="ARBA" id="ARBA00023136"/>
    </source>
</evidence>
<feature type="transmembrane region" description="Helical" evidence="6">
    <location>
        <begin position="83"/>
        <end position="102"/>
    </location>
</feature>
<accession>A0A0J1LEE0</accession>
<dbReference type="Pfam" id="PF01940">
    <property type="entry name" value="DUF92"/>
    <property type="match status" value="1"/>
</dbReference>
<name>A0A0J1LEE0_NIACI</name>
<dbReference type="InterPro" id="IPR002794">
    <property type="entry name" value="DUF92_TMEM19"/>
</dbReference>
<evidence type="ECO:0000256" key="2">
    <source>
        <dbReference type="ARBA" id="ARBA00009012"/>
    </source>
</evidence>
<protein>
    <recommendedName>
        <fullName evidence="9">Transmembrane protein 19</fullName>
    </recommendedName>
</protein>
<gene>
    <name evidence="7" type="ORF">ABW02_07105</name>
</gene>
<dbReference type="PANTHER" id="PTHR13353:SF5">
    <property type="entry name" value="TRANSMEMBRANE PROTEIN 19"/>
    <property type="match status" value="1"/>
</dbReference>
<comment type="subcellular location">
    <subcellularLocation>
        <location evidence="1">Membrane</location>
        <topology evidence="1">Multi-pass membrane protein</topology>
    </subcellularLocation>
</comment>
<dbReference type="PATRIC" id="fig|1397.4.peg.4107"/>
<keyword evidence="4 6" id="KW-1133">Transmembrane helix</keyword>
<keyword evidence="5 6" id="KW-0472">Membrane</keyword>
<dbReference type="AlphaFoldDB" id="A0A0J1LEE0"/>
<feature type="transmembrane region" description="Helical" evidence="6">
    <location>
        <begin position="145"/>
        <end position="168"/>
    </location>
</feature>
<dbReference type="EMBL" id="LDPH01000004">
    <property type="protein sequence ID" value="KLV27275.1"/>
    <property type="molecule type" value="Genomic_DNA"/>
</dbReference>